<proteinExistence type="inferred from homology"/>
<dbReference type="Gene3D" id="1.10.630.10">
    <property type="entry name" value="Cytochrome P450"/>
    <property type="match status" value="1"/>
</dbReference>
<accession>A0A7N0TG24</accession>
<dbReference type="InterPro" id="IPR001128">
    <property type="entry name" value="Cyt_P450"/>
</dbReference>
<keyword evidence="3 6" id="KW-0560">Oxidoreductase</keyword>
<dbReference type="GO" id="GO:0016705">
    <property type="term" value="F:oxidoreductase activity, acting on paired donors, with incorporation or reduction of molecular oxygen"/>
    <property type="evidence" value="ECO:0007669"/>
    <property type="project" value="InterPro"/>
</dbReference>
<dbReference type="GO" id="GO:0020037">
    <property type="term" value="F:heme binding"/>
    <property type="evidence" value="ECO:0007669"/>
    <property type="project" value="InterPro"/>
</dbReference>
<keyword evidence="9" id="KW-1185">Reference proteome</keyword>
<dbReference type="PANTHER" id="PTHR47950:SF44">
    <property type="entry name" value="CYTOCHROME P450, FAMILY 76, SUBFAMILY C, POLYPEPTIDE 5-RELATED"/>
    <property type="match status" value="1"/>
</dbReference>
<keyword evidence="7" id="KW-1133">Transmembrane helix</keyword>
<evidence type="ECO:0000256" key="3">
    <source>
        <dbReference type="ARBA" id="ARBA00023002"/>
    </source>
</evidence>
<evidence type="ECO:0000313" key="8">
    <source>
        <dbReference type="EnsemblPlants" id="Kaladp0036s0029.1.v1.1"/>
    </source>
</evidence>
<dbReference type="GO" id="GO:0005506">
    <property type="term" value="F:iron ion binding"/>
    <property type="evidence" value="ECO:0007669"/>
    <property type="project" value="InterPro"/>
</dbReference>
<keyword evidence="6" id="KW-0503">Monooxygenase</keyword>
<protein>
    <recommendedName>
        <fullName evidence="10">Cytochrome P450</fullName>
    </recommendedName>
</protein>
<evidence type="ECO:0008006" key="10">
    <source>
        <dbReference type="Google" id="ProtNLM"/>
    </source>
</evidence>
<dbReference type="Gramene" id="Kaladp0036s0029.1.v1.1">
    <property type="protein sequence ID" value="Kaladp0036s0029.1.v1.1"/>
    <property type="gene ID" value="Kaladp0036s0029.v1.1"/>
</dbReference>
<keyword evidence="7" id="KW-0812">Transmembrane</keyword>
<dbReference type="Proteomes" id="UP000594263">
    <property type="component" value="Unplaced"/>
</dbReference>
<dbReference type="PRINTS" id="PR00385">
    <property type="entry name" value="P450"/>
</dbReference>
<feature type="transmembrane region" description="Helical" evidence="7">
    <location>
        <begin position="6"/>
        <end position="22"/>
    </location>
</feature>
<dbReference type="Pfam" id="PF00067">
    <property type="entry name" value="p450"/>
    <property type="match status" value="1"/>
</dbReference>
<dbReference type="AlphaFoldDB" id="A0A7N0TG24"/>
<dbReference type="PRINTS" id="PR00463">
    <property type="entry name" value="EP450I"/>
</dbReference>
<keyword evidence="5 6" id="KW-0349">Heme</keyword>
<evidence type="ECO:0000256" key="7">
    <source>
        <dbReference type="SAM" id="Phobius"/>
    </source>
</evidence>
<dbReference type="InterPro" id="IPR036396">
    <property type="entry name" value="Cyt_P450_sf"/>
</dbReference>
<dbReference type="PROSITE" id="PS00086">
    <property type="entry name" value="CYTOCHROME_P450"/>
    <property type="match status" value="1"/>
</dbReference>
<dbReference type="GO" id="GO:0004497">
    <property type="term" value="F:monooxygenase activity"/>
    <property type="evidence" value="ECO:0007669"/>
    <property type="project" value="UniProtKB-KW"/>
</dbReference>
<name>A0A7N0TG24_KALFE</name>
<organism evidence="8 9">
    <name type="scientific">Kalanchoe fedtschenkoi</name>
    <name type="common">Lavender scallops</name>
    <name type="synonym">South American air plant</name>
    <dbReference type="NCBI Taxonomy" id="63787"/>
    <lineage>
        <taxon>Eukaryota</taxon>
        <taxon>Viridiplantae</taxon>
        <taxon>Streptophyta</taxon>
        <taxon>Embryophyta</taxon>
        <taxon>Tracheophyta</taxon>
        <taxon>Spermatophyta</taxon>
        <taxon>Magnoliopsida</taxon>
        <taxon>eudicotyledons</taxon>
        <taxon>Gunneridae</taxon>
        <taxon>Pentapetalae</taxon>
        <taxon>Saxifragales</taxon>
        <taxon>Crassulaceae</taxon>
        <taxon>Kalanchoe</taxon>
    </lineage>
</organism>
<dbReference type="FunFam" id="1.10.630.10:FF:000007">
    <property type="entry name" value="Cytochrome P450 76C4"/>
    <property type="match status" value="1"/>
</dbReference>
<dbReference type="InterPro" id="IPR002401">
    <property type="entry name" value="Cyt_P450_E_grp-I"/>
</dbReference>
<dbReference type="CDD" id="cd11073">
    <property type="entry name" value="CYP76-like"/>
    <property type="match status" value="1"/>
</dbReference>
<feature type="binding site" description="axial binding residue" evidence="5">
    <location>
        <position position="436"/>
    </location>
    <ligand>
        <name>heme</name>
        <dbReference type="ChEBI" id="CHEBI:30413"/>
    </ligand>
    <ligandPart>
        <name>Fe</name>
        <dbReference type="ChEBI" id="CHEBI:18248"/>
    </ligandPart>
</feature>
<evidence type="ECO:0000256" key="4">
    <source>
        <dbReference type="ARBA" id="ARBA00023004"/>
    </source>
</evidence>
<keyword evidence="4 5" id="KW-0408">Iron</keyword>
<evidence type="ECO:0000256" key="5">
    <source>
        <dbReference type="PIRSR" id="PIRSR602401-1"/>
    </source>
</evidence>
<evidence type="ECO:0000313" key="9">
    <source>
        <dbReference type="Proteomes" id="UP000594263"/>
    </source>
</evidence>
<dbReference type="PANTHER" id="PTHR47950">
    <property type="entry name" value="CYTOCHROME P450, FAMILY 76, SUBFAMILY C, POLYPEPTIDE 5-RELATED"/>
    <property type="match status" value="1"/>
</dbReference>
<reference evidence="8" key="1">
    <citation type="submission" date="2021-01" db="UniProtKB">
        <authorList>
            <consortium name="EnsemblPlants"/>
        </authorList>
    </citation>
    <scope>IDENTIFICATION</scope>
</reference>
<sequence>MDLQMQVVYVLLALALGIIFIARRVEKIGSKLPPGPWGLPVIGNLHQLGAKPHQSLAKLALKYGPVMSLELGQVTTIVISSAAAAKQVLQKQDHLFANRAVPDSVNACNHAESVIWLPLSPRWRDLRKVINSEIFSGRKMEASVFLRQQKVEELSADVRASCEQGKGVLIGEAAFKTTLNLLSTMIFSMNLDSEKARDFKRSFSKVMELGGKPNMVDYFPWLRRFDPQGIRAQMEVEFSKMLAFLDSVISERLALRAEQGSAYQNKDALDTLLDISETSMEINGEDIRQLLVGSLVAGTDTTSSVVEWAMSEIMKNRDIMFKAKDELERVAGKGKPIQDADIASLPYLKAVVKETLRMHPPAPLLLPRKNVVETELCEYMIPKGAQIYVNAWAIGRDPGTWEDPESFNPERFLDSDVDFRGTDFELIPFGAGRRICPGLPLAFKMVHLMLGSLINCFDWKLEGGAKPEDIDMDEKFGITLQKTQPLHAIPSVI</sequence>
<keyword evidence="7" id="KW-0472">Membrane</keyword>
<evidence type="ECO:0000256" key="1">
    <source>
        <dbReference type="ARBA" id="ARBA00010617"/>
    </source>
</evidence>
<comment type="similarity">
    <text evidence="1 6">Belongs to the cytochrome P450 family.</text>
</comment>
<dbReference type="SUPFAM" id="SSF48264">
    <property type="entry name" value="Cytochrome P450"/>
    <property type="match status" value="1"/>
</dbReference>
<keyword evidence="2 5" id="KW-0479">Metal-binding</keyword>
<evidence type="ECO:0000256" key="2">
    <source>
        <dbReference type="ARBA" id="ARBA00022723"/>
    </source>
</evidence>
<dbReference type="OMA" id="TGAIGCS"/>
<comment type="cofactor">
    <cofactor evidence="5">
        <name>heme</name>
        <dbReference type="ChEBI" id="CHEBI:30413"/>
    </cofactor>
</comment>
<dbReference type="InterPro" id="IPR017972">
    <property type="entry name" value="Cyt_P450_CS"/>
</dbReference>
<dbReference type="EnsemblPlants" id="Kaladp0036s0029.1.v1.1">
    <property type="protein sequence ID" value="Kaladp0036s0029.1.v1.1"/>
    <property type="gene ID" value="Kaladp0036s0029.v1.1"/>
</dbReference>
<evidence type="ECO:0000256" key="6">
    <source>
        <dbReference type="RuleBase" id="RU000461"/>
    </source>
</evidence>